<keyword evidence="3" id="KW-0121">Carboxypeptidase</keyword>
<protein>
    <submittedName>
        <fullName evidence="3">Carboxypeptidase regulatory-like domain-containing protein</fullName>
    </submittedName>
</protein>
<dbReference type="Pfam" id="PF19408">
    <property type="entry name" value="PKD_6"/>
    <property type="match status" value="1"/>
</dbReference>
<organism evidence="3 4">
    <name type="scientific">Paraflavitalea soli</name>
    <dbReference type="NCBI Taxonomy" id="2315862"/>
    <lineage>
        <taxon>Bacteria</taxon>
        <taxon>Pseudomonadati</taxon>
        <taxon>Bacteroidota</taxon>
        <taxon>Chitinophagia</taxon>
        <taxon>Chitinophagales</taxon>
        <taxon>Chitinophagaceae</taxon>
        <taxon>Paraflavitalea</taxon>
    </lineage>
</organism>
<keyword evidence="3" id="KW-0645">Protease</keyword>
<dbReference type="Proteomes" id="UP000263900">
    <property type="component" value="Chromosome"/>
</dbReference>
<gene>
    <name evidence="3" type="ORF">D3H65_06915</name>
</gene>
<evidence type="ECO:0000313" key="3">
    <source>
        <dbReference type="EMBL" id="AXY73722.1"/>
    </source>
</evidence>
<dbReference type="InterPro" id="IPR038081">
    <property type="entry name" value="CalX-like_sf"/>
</dbReference>
<accession>A0A3B7MH54</accession>
<dbReference type="InterPro" id="IPR013783">
    <property type="entry name" value="Ig-like_fold"/>
</dbReference>
<dbReference type="GO" id="GO:0030246">
    <property type="term" value="F:carbohydrate binding"/>
    <property type="evidence" value="ECO:0007669"/>
    <property type="project" value="InterPro"/>
</dbReference>
<feature type="domain" description="MBG" evidence="1">
    <location>
        <begin position="699"/>
        <end position="769"/>
    </location>
</feature>
<dbReference type="KEGG" id="pseg:D3H65_06915"/>
<name>A0A3B7MH54_9BACT</name>
<dbReference type="SUPFAM" id="SSF49452">
    <property type="entry name" value="Starch-binding domain-like"/>
    <property type="match status" value="1"/>
</dbReference>
<feature type="domain" description="PKD-like" evidence="2">
    <location>
        <begin position="458"/>
        <end position="527"/>
    </location>
</feature>
<dbReference type="OrthoDB" id="9805017at2"/>
<dbReference type="RefSeq" id="WP_119049557.1">
    <property type="nucleotide sequence ID" value="NZ_CP032157.1"/>
</dbReference>
<dbReference type="InterPro" id="IPR043772">
    <property type="entry name" value="MBG_3"/>
</dbReference>
<evidence type="ECO:0000259" key="2">
    <source>
        <dbReference type="Pfam" id="PF19408"/>
    </source>
</evidence>
<dbReference type="Pfam" id="PF18887">
    <property type="entry name" value="MBG_3"/>
    <property type="match status" value="1"/>
</dbReference>
<sequence>MRTLLQQAYKYTIAIFILGLCVWTEVQAQSVTKVEYFMDTDPGPGNGTTVLVTPGVDVTASFQVNINALTAGFHNLYTRGFIPPYQVTENGTPVTKGGWSLTNVRSFYKEDFTTANGSLSSVVAGEYYVDGDPGFGRGTGIPLTPGLDLSNVSFAFDITGYGAGFHRLYVRFKNADGTWSQTNTRMFYKENLAGPSGTLPNVVQGEYYFDTDPGFGGGVNIPVTPGIDLSTIAFTADITSLTAGFHRLYTRFKDAYGKWTITNNLSFYKEAAVTGNNTPSNIVKLEYFVDTDPGFGQGTNVPVTPGIDLNNINFALDMATVSVGNHQLYLRAIDAKGAWSLTNLGSFKVEPPTELIITIGDITGPLCAGGPVAVPFAVNAPFGSNNIFTAQLSDANGNFGNPTNIGTLTGLNSDTIDAIIPAQIGAGNGYRIRVIGSSPNDTSGANGTALRIMRTPANFSINGAANSCVGDQTYTVNNLSGPEYKYVWTVDGGGTLDTTAGTAVAHWTAGGPHVLSLTVSNTCGSASVNFNVFLFGRAPQTKPVVNTSGRTLSTPAYTPADSATGYQWYKNGGAINGATGNTLNAADEGSYTVSYTNSCGAGPQSNPVVFVGERQNQTITFPAVPDILFGSSSEVVLQATTTSGLPITYTVLSGPGTLKHDTLVINGAGTIVVRAFQAGNENYNEATTQISIIVTPIAATLSFSNLVQVYNGTQRTPTVTTNPAGLPVSLTFNGVPGAPANAGVYKVVATISHPNYAGKDSADLTIQKAAQTISLGATPDKAVGSAPFKLMVNASSGLPVSLALVTNPAGIATLSGDTVTIVNAGTVVVKVNQAGNSNWLAAAEVTDTFVVVQTPDLAVQGVASAATTVGPNDVITINWTVANVGTGSSPSDWTERIYMQSAAGGNRTLIQSVNYTNGAILAGGGSVNRSVAVTIPALFDIGAQGVFVVELVPGATVQETPGATANNTGVQATPWSTSKLLSLELSSNQLTEGGPVVTGSVKRTGAINAALTVNLAVSNPTRFTLPATVTVPAGQAGTTFTVAAPDNAALDGNLNDSIQASAAGYGAGKVTLQVLDNDQASLTITNLPATVMEGNTVNFRVSTNLSSAASLSVFLTSDNQARFPVPASVTIPAGALFVDVPVTLAQDNIPEIAVPVNINAGAANHTAATGTITVQDDDLPNLELVLLSNLISEGAGAYATKATLRRTAGSTNAAFSVNLSASAPNTLVMPATISLAANENEKTFNVGVIDNTLADGERVVVITAAVFVNSCGCSAPPSTAGSVSTNITISDNDGQTLTLTAPVLTLPEGLSNAGTIRVTRNTATTSGMLVNLTSSNTNEATVPPSVVIAAGQSYVDVPVTTINDNVADGNQQVYFHATANGFATGSVWVMVSDRNKPDLQVPLAKLTNATVQAMSLFNYQLTVTNTGFSTAPGGIKVRGYLSKDDVFDLADTLVSEDIIAAAIPAGQSAQVVNAVQMPNLPGNWKLIYEVNPDQDMEELLTTNNTSQPVQVVVSPDYTATAVVDGAYFFKGVNIPVTGVATKTNGAVAGNTKVEVYVITNGLRRVLSATTDAAGHYSTQFEPLGNEAGHYIVGACFPGLGATAEQDNFDILGVLINNNNPVQYKVFLNDTLRGNLPVKNLSNKSLANFTLKAVSLPNGAVIRYDTIALLAGNASADLHYTVVGKALTTGNYFEAVNLQAVATEGIVQAVNSVFYFCQAQQAYVVSDITKIDVTVSQSIGERLATLMLVNKGAGSTGAININLPQVNWLSSVTPLALPAIGPGDTTIVVLKFKALPEVPFNYPITGSVGIAVQNGNSFSVPFSFEKKAESKGAVKVTVTNQFTFYAADAPKVSGAHVQIRNYFTGDVYAEGNTDAAGVFAAGNIPEGKHRIVVEKEKHLPYNGTITINPGDTTATSVFLNYQAITFSWTVEPTAIQDQYDVTLVTQFETNVPMPVVTIDMPKDMPALSGTETYAFNVTLTNHGLIAAENVQLNLPTQDVEYEFVTNYVAGTLNAQQSIQIPVIMKRRGVPLPGGKMGTSLAALGLSARGSSGGMTCSDYTFVLYVYKCELSTGLWQKVGTLINYKGRVCSGPPGGGTEPLVGGGSLPYGGNGLYFNIPCLYCELPGGGGGSGNTPAYTDEKSSCMKCILDMIDAAFDCGVPDGGVGGIMTCVAKTKLVNGSIIDYIQCFTPDPTPDWIKCPMSIKEAITSCMGTDVGGRMMNKSSARSAADQLNAVFLQIRDDIDFVMHAYDLREKWSELYLGDILHNDAWRDLKPLIGTYLSNVDSIRPDKQATVLAAMTGYDISPALLQAFFARWNTSVYARSQGILTPNAQYPDIINWMKVKSYSDSLVDAHNTSIDRGYESIDDMYRKVRADLDRILEEQSKTTVCASVKVQFSQTLTMTREAFEGTLEIFNGHPTDAMDSLSVTLQITDENGVPSNGLFEIQTKSLTNLPNVTGTGIIASQQKGSVKFLFIPEPGAAPTVPKVYNFSGTVRYWDPYAKGMVDMPLSKVPLTVNPSPNLMLHYFMQRNILGDDPLTDPAIEPSVPAELAVMVENQGYGPAVNMMISSAQPKIIENEKGLAINFNLIGSNLQGQPKNLGVTDINFGTVPALSTKIGQWYFTSSLLGKFVSYEANVVHANSFGNPDLSLVKGIKLHELTRSVKVYGSLDDGITDFLVNDLFDVDDVPDMLYFSQGNKTAKVSPAASGSFNGPVSGPGFTNVLTVMPSVAGWNYIKLDDPGNKLYELESVTRSDGQVIPLNNAWLTFVTLPVSRAPVYENKFHFVDTFSTQSAVTYTLVWKPKSLEVPAIVSINGAPAQVSATQVKELTVVFNKAIDGASFTKEDLTLTFQGGPNIIDNSVVITKMDSVTYKVNLAGVTTGNGFYSFTAQAAEISDLYGIKGETGKQVTWTQFLNVPTVEAFLAIPASRTAAAFDTLNVLFNLPMDVATVTPARFTITKNGVLQSGSLVIDSVRADHKLFYLSGLGTILTTAGNYVLTVDLPNIQSASHVAGVATESITLTVDNAGPTLVKLEKLATGGLDAQHIPFVTIEFDENVAGFNTAAVSLTWNGAVQPLNISQLSNTDLQHWTAGNFGMLTYPDGNYTFSINMALVKDALGNFGTGTQTVNWTVDRSALITISNLRVTPDAGFSNTDGITSGDTLRVLFDLSADASQVTIEQTDLGGAVVLSREANVAAGNVSVPVSLQNGGNTGIRVTATGANGGIDTAMVQLYVDPVPLTAQWQFTSGAVLTRQVDTLPLKFATKLLSPAGLDTAMRLTRNGAGLSTAGLIITALNDTVYNVSGIRTTGLEPGIYQLTFNARPFSKYSSGQYGNGPVMVSWTVLSTNRAPVAKAGDDINVTAPATVLLNGSTSTDPDGDVLTYQWIAPEGITLSDSTLANPSFGVSAADQGKTFDLLLIVSDGHLFTTDVVKVIVGSAPAGLIVSAKAFLQGPYVAAQGLMVDSLRAKTLVPLTDPYPVLGFTGVGTPAASIPLARLAITGNTALVDWIWLELRNPADPTQVVAARSALLLRDGSIVDLDGSSPVYFNNMPNGNYYIAIRHRNHLGVMTAAPLALNTTTATGIDFSAPATATWGTDARNNLGGVMVLWAGDANGDGTVSYNGTNNDKNAVLAQVGMGTSNNVLTLYHRTDVNMDGSVKYNGAVNDKNIILGVVGLPTPNRTILQQLPN</sequence>
<reference evidence="3 4" key="1">
    <citation type="submission" date="2018-09" db="EMBL/GenBank/DDBJ databases">
        <title>Genome sequencing of strain 6GH32-13.</title>
        <authorList>
            <person name="Weon H.-Y."/>
            <person name="Heo J."/>
            <person name="Kwon S.-W."/>
        </authorList>
    </citation>
    <scope>NUCLEOTIDE SEQUENCE [LARGE SCALE GENOMIC DNA]</scope>
    <source>
        <strain evidence="3 4">5GH32-13</strain>
    </source>
</reference>
<dbReference type="GO" id="GO:0004180">
    <property type="term" value="F:carboxypeptidase activity"/>
    <property type="evidence" value="ECO:0007669"/>
    <property type="project" value="UniProtKB-KW"/>
</dbReference>
<keyword evidence="3" id="KW-0378">Hydrolase</keyword>
<dbReference type="Gene3D" id="2.60.40.10">
    <property type="entry name" value="Immunoglobulins"/>
    <property type="match status" value="4"/>
</dbReference>
<dbReference type="Pfam" id="PF22352">
    <property type="entry name" value="K319L-like_PKD"/>
    <property type="match status" value="1"/>
</dbReference>
<dbReference type="InterPro" id="IPR013784">
    <property type="entry name" value="Carb-bd-like_fold"/>
</dbReference>
<dbReference type="EMBL" id="CP032157">
    <property type="protein sequence ID" value="AXY73722.1"/>
    <property type="molecule type" value="Genomic_DNA"/>
</dbReference>
<proteinExistence type="predicted"/>
<keyword evidence="4" id="KW-1185">Reference proteome</keyword>
<dbReference type="InterPro" id="IPR045829">
    <property type="entry name" value="PKD_6"/>
</dbReference>
<dbReference type="SUPFAM" id="SSF141072">
    <property type="entry name" value="CalX-like"/>
    <property type="match status" value="4"/>
</dbReference>
<evidence type="ECO:0000259" key="1">
    <source>
        <dbReference type="Pfam" id="PF18887"/>
    </source>
</evidence>
<evidence type="ECO:0000313" key="4">
    <source>
        <dbReference type="Proteomes" id="UP000263900"/>
    </source>
</evidence>